<gene>
    <name evidence="2" type="ORF">BDZ85DRAFT_284250</name>
</gene>
<accession>A0A6A6G423</accession>
<dbReference type="CDD" id="cd18186">
    <property type="entry name" value="BTB_POZ_ZBTB_KLHL-like"/>
    <property type="match status" value="1"/>
</dbReference>
<dbReference type="SUPFAM" id="SSF54695">
    <property type="entry name" value="POZ domain"/>
    <property type="match status" value="1"/>
</dbReference>
<dbReference type="PANTHER" id="PTHR24413">
    <property type="entry name" value="SPECKLE-TYPE POZ PROTEIN"/>
    <property type="match status" value="1"/>
</dbReference>
<dbReference type="Proteomes" id="UP000799538">
    <property type="component" value="Unassembled WGS sequence"/>
</dbReference>
<proteinExistence type="predicted"/>
<dbReference type="EMBL" id="ML992512">
    <property type="protein sequence ID" value="KAF2220515.1"/>
    <property type="molecule type" value="Genomic_DNA"/>
</dbReference>
<evidence type="ECO:0000313" key="3">
    <source>
        <dbReference type="Proteomes" id="UP000799538"/>
    </source>
</evidence>
<dbReference type="PROSITE" id="PS50097">
    <property type="entry name" value="BTB"/>
    <property type="match status" value="1"/>
</dbReference>
<dbReference type="InterPro" id="IPR000210">
    <property type="entry name" value="BTB/POZ_dom"/>
</dbReference>
<reference evidence="3" key="1">
    <citation type="journal article" date="2020" name="Stud. Mycol.">
        <title>101 Dothideomycetes genomes: A test case for predicting lifestyles and emergence of pathogens.</title>
        <authorList>
            <person name="Haridas S."/>
            <person name="Albert R."/>
            <person name="Binder M."/>
            <person name="Bloem J."/>
            <person name="LaButti K."/>
            <person name="Salamov A."/>
            <person name="Andreopoulos B."/>
            <person name="Baker S."/>
            <person name="Barry K."/>
            <person name="Bills G."/>
            <person name="Bluhm B."/>
            <person name="Cannon C."/>
            <person name="Castanera R."/>
            <person name="Culley D."/>
            <person name="Daum C."/>
            <person name="Ezra D."/>
            <person name="Gonzalez J."/>
            <person name="Henrissat B."/>
            <person name="Kuo A."/>
            <person name="Liang C."/>
            <person name="Lipzen A."/>
            <person name="Lutzoni F."/>
            <person name="Magnuson J."/>
            <person name="Mondo S."/>
            <person name="Nolan M."/>
            <person name="Ohm R."/>
            <person name="Pangilinan J."/>
            <person name="Park H.-J."/>
            <person name="Ramirez L."/>
            <person name="Alfaro M."/>
            <person name="Sun H."/>
            <person name="Tritt A."/>
            <person name="Yoshinaga Y."/>
            <person name="Zwiers L.-H."/>
            <person name="Turgeon B."/>
            <person name="Goodwin S."/>
            <person name="Spatafora J."/>
            <person name="Crous P."/>
            <person name="Grigoriev I."/>
        </authorList>
    </citation>
    <scope>NUCLEOTIDE SEQUENCE [LARGE SCALE GENOMIC DNA]</scope>
    <source>
        <strain evidence="3">CECT 20119</strain>
    </source>
</reference>
<keyword evidence="3" id="KW-1185">Reference proteome</keyword>
<dbReference type="InterPro" id="IPR011333">
    <property type="entry name" value="SKP1/BTB/POZ_sf"/>
</dbReference>
<feature type="domain" description="BTB" evidence="1">
    <location>
        <begin position="30"/>
        <end position="97"/>
    </location>
</feature>
<dbReference type="AlphaFoldDB" id="A0A6A6G423"/>
<protein>
    <submittedName>
        <fullName evidence="2">BTB/POZ protein</fullName>
    </submittedName>
</protein>
<organism evidence="2 3">
    <name type="scientific">Elsinoe ampelina</name>
    <dbReference type="NCBI Taxonomy" id="302913"/>
    <lineage>
        <taxon>Eukaryota</taxon>
        <taxon>Fungi</taxon>
        <taxon>Dikarya</taxon>
        <taxon>Ascomycota</taxon>
        <taxon>Pezizomycotina</taxon>
        <taxon>Dothideomycetes</taxon>
        <taxon>Dothideomycetidae</taxon>
        <taxon>Myriangiales</taxon>
        <taxon>Elsinoaceae</taxon>
        <taxon>Elsinoe</taxon>
    </lineage>
</organism>
<dbReference type="SMART" id="SM00225">
    <property type="entry name" value="BTB"/>
    <property type="match status" value="1"/>
</dbReference>
<sequence>MADSQPEPEEAKAIKPQGQFARFANEVSFSDITLHFSGRKFHAHRLMLAAKSDYFDTMFKSAFQDKNQKEIELHEDDADSLETMLLYIYHDGVTDELEIDDQNHRARALKLLTVADKYQVHALKESIINGIAMNLSKGWSKTKVNATIDALQTIDPGILAPYYDVVCKHLGDKYFLSIFRLPKFDNLMEAHPQLAVKVTYLIWQNRKLFNGCGQCSVCDYVWTPQYQIKGWGTIHFCSVCAKKVEFKEWE</sequence>
<dbReference type="Gene3D" id="3.30.710.10">
    <property type="entry name" value="Potassium Channel Kv1.1, Chain A"/>
    <property type="match status" value="1"/>
</dbReference>
<dbReference type="Pfam" id="PF00651">
    <property type="entry name" value="BTB"/>
    <property type="match status" value="1"/>
</dbReference>
<dbReference type="OrthoDB" id="3839865at2759"/>
<evidence type="ECO:0000313" key="2">
    <source>
        <dbReference type="EMBL" id="KAF2220515.1"/>
    </source>
</evidence>
<name>A0A6A6G423_9PEZI</name>
<evidence type="ECO:0000259" key="1">
    <source>
        <dbReference type="PROSITE" id="PS50097"/>
    </source>
</evidence>